<proteinExistence type="predicted"/>
<gene>
    <name evidence="1" type="ORF">L284_10695</name>
</gene>
<evidence type="ECO:0008006" key="3">
    <source>
        <dbReference type="Google" id="ProtNLM"/>
    </source>
</evidence>
<dbReference type="RefSeq" id="WP_021233988.1">
    <property type="nucleotide sequence ID" value="NZ_ATHL01000075.1"/>
</dbReference>
<dbReference type="InterPro" id="IPR010710">
    <property type="entry name" value="DUF1289"/>
</dbReference>
<dbReference type="Proteomes" id="UP000015527">
    <property type="component" value="Unassembled WGS sequence"/>
</dbReference>
<evidence type="ECO:0000313" key="2">
    <source>
        <dbReference type="Proteomes" id="UP000015527"/>
    </source>
</evidence>
<keyword evidence="2" id="KW-1185">Reference proteome</keyword>
<organism evidence="1 2">
    <name type="scientific">Novosphingobium lindaniclasticum LE124</name>
    <dbReference type="NCBI Taxonomy" id="1096930"/>
    <lineage>
        <taxon>Bacteria</taxon>
        <taxon>Pseudomonadati</taxon>
        <taxon>Pseudomonadota</taxon>
        <taxon>Alphaproteobacteria</taxon>
        <taxon>Sphingomonadales</taxon>
        <taxon>Sphingomonadaceae</taxon>
        <taxon>Novosphingobium</taxon>
    </lineage>
</organism>
<dbReference type="EMBL" id="ATHL01000075">
    <property type="protein sequence ID" value="EQB15870.1"/>
    <property type="molecule type" value="Genomic_DNA"/>
</dbReference>
<protein>
    <recommendedName>
        <fullName evidence="3">Fe-S protein</fullName>
    </recommendedName>
</protein>
<dbReference type="AlphaFoldDB" id="T0IVM4"/>
<sequence length="56" mass="6541">MKSPCIDECGFDRRTGWCKGCGRTVQEVRGWRKAQPHQLRKISAELPRRLAKLERT</sequence>
<reference evidence="1 2" key="1">
    <citation type="journal article" date="2013" name="Genome Announc.">
        <title>Genome Sequence of Novosphingobium lindaniclasticum LE124T, Isolated from a Hexachlorocyclohexane Dumpsite.</title>
        <authorList>
            <person name="Saxena A."/>
            <person name="Nayyar N."/>
            <person name="Sangwan N."/>
            <person name="Kumari R."/>
            <person name="Khurana J.P."/>
            <person name="Lal R."/>
        </authorList>
    </citation>
    <scope>NUCLEOTIDE SEQUENCE [LARGE SCALE GENOMIC DNA]</scope>
    <source>
        <strain evidence="1 2">LE124</strain>
    </source>
</reference>
<name>T0IVM4_9SPHN</name>
<dbReference type="eggNOG" id="COG3313">
    <property type="taxonomic scope" value="Bacteria"/>
</dbReference>
<dbReference type="PATRIC" id="fig|1096930.3.peg.2120"/>
<dbReference type="OrthoDB" id="9811423at2"/>
<dbReference type="Pfam" id="PF06945">
    <property type="entry name" value="DUF1289"/>
    <property type="match status" value="1"/>
</dbReference>
<evidence type="ECO:0000313" key="1">
    <source>
        <dbReference type="EMBL" id="EQB15870.1"/>
    </source>
</evidence>
<comment type="caution">
    <text evidence="1">The sequence shown here is derived from an EMBL/GenBank/DDBJ whole genome shotgun (WGS) entry which is preliminary data.</text>
</comment>
<accession>T0IVM4</accession>